<comment type="similarity">
    <text evidence="7">Belongs to the binding-protein-dependent transport system permease family.</text>
</comment>
<keyword evidence="6 7" id="KW-0472">Membrane</keyword>
<feature type="transmembrane region" description="Helical" evidence="7">
    <location>
        <begin position="93"/>
        <end position="114"/>
    </location>
</feature>
<dbReference type="GO" id="GO:0005886">
    <property type="term" value="C:plasma membrane"/>
    <property type="evidence" value="ECO:0007669"/>
    <property type="project" value="UniProtKB-SubCell"/>
</dbReference>
<dbReference type="CDD" id="cd06261">
    <property type="entry name" value="TM_PBP2"/>
    <property type="match status" value="1"/>
</dbReference>
<comment type="subcellular location">
    <subcellularLocation>
        <location evidence="1 7">Cell membrane</location>
        <topology evidence="1 7">Multi-pass membrane protein</topology>
    </subcellularLocation>
</comment>
<dbReference type="Pfam" id="PF00528">
    <property type="entry name" value="BPD_transp_1"/>
    <property type="match status" value="1"/>
</dbReference>
<feature type="transmembrane region" description="Helical" evidence="7">
    <location>
        <begin position="7"/>
        <end position="25"/>
    </location>
</feature>
<evidence type="ECO:0000256" key="1">
    <source>
        <dbReference type="ARBA" id="ARBA00004651"/>
    </source>
</evidence>
<keyword evidence="4 7" id="KW-0812">Transmembrane</keyword>
<proteinExistence type="inferred from homology"/>
<dbReference type="PATRIC" id="fig|134605.3.peg.189"/>
<dbReference type="AlphaFoldDB" id="A0A133NKE6"/>
<evidence type="ECO:0000256" key="3">
    <source>
        <dbReference type="ARBA" id="ARBA00022475"/>
    </source>
</evidence>
<name>A0A133NKE6_9FUSO</name>
<feature type="domain" description="ABC transmembrane type-1" evidence="8">
    <location>
        <begin position="54"/>
        <end position="234"/>
    </location>
</feature>
<sequence length="251" mass="28992">MKKLSKKIIAIFEIFLFWYCMSIVLKKDLLPNPMITLETTFTLLITSSRIWIHILVSLYRVMLGILLGTVFSIPMGILLGYSKRIEKYFGEAFDFLYMIPKIVFLPIFFVLLGIGDLSKIALIATVLFFQQTILIRDNVKNISEEIYDSIRILQASFWQIIQHVVFPSCLSGIFTSVKSSLGISFALLFITENFASQSGLGYFITKCMDRRDYVTMYAAILILAILGCILYTIFCFLERKICKWKFLNHKE</sequence>
<dbReference type="SUPFAM" id="SSF161098">
    <property type="entry name" value="MetI-like"/>
    <property type="match status" value="1"/>
</dbReference>
<dbReference type="Gene3D" id="1.10.3720.10">
    <property type="entry name" value="MetI-like"/>
    <property type="match status" value="1"/>
</dbReference>
<feature type="transmembrane region" description="Helical" evidence="7">
    <location>
        <begin position="50"/>
        <end position="81"/>
    </location>
</feature>
<organism evidence="9 10">
    <name type="scientific">Fusobacterium equinum</name>
    <dbReference type="NCBI Taxonomy" id="134605"/>
    <lineage>
        <taxon>Bacteria</taxon>
        <taxon>Fusobacteriati</taxon>
        <taxon>Fusobacteriota</taxon>
        <taxon>Fusobacteriia</taxon>
        <taxon>Fusobacteriales</taxon>
        <taxon>Fusobacteriaceae</taxon>
        <taxon>Fusobacterium</taxon>
    </lineage>
</organism>
<keyword evidence="2 7" id="KW-0813">Transport</keyword>
<dbReference type="RefSeq" id="WP_008801256.1">
    <property type="nucleotide sequence ID" value="NZ_KQ956512.1"/>
</dbReference>
<evidence type="ECO:0000256" key="7">
    <source>
        <dbReference type="RuleBase" id="RU363032"/>
    </source>
</evidence>
<evidence type="ECO:0000313" key="9">
    <source>
        <dbReference type="EMBL" id="KXA16765.1"/>
    </source>
</evidence>
<evidence type="ECO:0000256" key="2">
    <source>
        <dbReference type="ARBA" id="ARBA00022448"/>
    </source>
</evidence>
<dbReference type="GO" id="GO:0055085">
    <property type="term" value="P:transmembrane transport"/>
    <property type="evidence" value="ECO:0007669"/>
    <property type="project" value="InterPro"/>
</dbReference>
<dbReference type="PROSITE" id="PS50928">
    <property type="entry name" value="ABC_TM1"/>
    <property type="match status" value="1"/>
</dbReference>
<keyword evidence="10" id="KW-1185">Reference proteome</keyword>
<dbReference type="InterPro" id="IPR035906">
    <property type="entry name" value="MetI-like_sf"/>
</dbReference>
<accession>A0A133NKE6</accession>
<feature type="transmembrane region" description="Helical" evidence="7">
    <location>
        <begin position="216"/>
        <end position="237"/>
    </location>
</feature>
<dbReference type="EMBL" id="LRPX01000006">
    <property type="protein sequence ID" value="KXA16765.1"/>
    <property type="molecule type" value="Genomic_DNA"/>
</dbReference>
<dbReference type="PANTHER" id="PTHR30151:SF0">
    <property type="entry name" value="ABC TRANSPORTER PERMEASE PROTEIN MJ0413-RELATED"/>
    <property type="match status" value="1"/>
</dbReference>
<keyword evidence="5 7" id="KW-1133">Transmembrane helix</keyword>
<dbReference type="Proteomes" id="UP000070617">
    <property type="component" value="Unassembled WGS sequence"/>
</dbReference>
<protein>
    <submittedName>
        <fullName evidence="9">ABC transporter, permease protein</fullName>
    </submittedName>
</protein>
<evidence type="ECO:0000256" key="4">
    <source>
        <dbReference type="ARBA" id="ARBA00022692"/>
    </source>
</evidence>
<evidence type="ECO:0000313" key="10">
    <source>
        <dbReference type="Proteomes" id="UP000070617"/>
    </source>
</evidence>
<evidence type="ECO:0000259" key="8">
    <source>
        <dbReference type="PROSITE" id="PS50928"/>
    </source>
</evidence>
<reference evidence="10" key="1">
    <citation type="submission" date="2016-01" db="EMBL/GenBank/DDBJ databases">
        <authorList>
            <person name="Mitreva M."/>
            <person name="Pepin K.H."/>
            <person name="Mihindukulasuriya K.A."/>
            <person name="Fulton R."/>
            <person name="Fronick C."/>
            <person name="O'Laughlin M."/>
            <person name="Miner T."/>
            <person name="Herter B."/>
            <person name="Rosa B.A."/>
            <person name="Cordes M."/>
            <person name="Tomlinson C."/>
            <person name="Wollam A."/>
            <person name="Palsikar V.B."/>
            <person name="Mardis E.R."/>
            <person name="Wilson R.K."/>
        </authorList>
    </citation>
    <scope>NUCLEOTIDE SEQUENCE [LARGE SCALE GENOMIC DNA]</scope>
    <source>
        <strain evidence="10">CMW8396</strain>
    </source>
</reference>
<evidence type="ECO:0000256" key="6">
    <source>
        <dbReference type="ARBA" id="ARBA00023136"/>
    </source>
</evidence>
<evidence type="ECO:0000256" key="5">
    <source>
        <dbReference type="ARBA" id="ARBA00022989"/>
    </source>
</evidence>
<comment type="caution">
    <text evidence="9">The sequence shown here is derived from an EMBL/GenBank/DDBJ whole genome shotgun (WGS) entry which is preliminary data.</text>
</comment>
<dbReference type="PANTHER" id="PTHR30151">
    <property type="entry name" value="ALKANE SULFONATE ABC TRANSPORTER-RELATED, MEMBRANE SUBUNIT"/>
    <property type="match status" value="1"/>
</dbReference>
<dbReference type="InterPro" id="IPR000515">
    <property type="entry name" value="MetI-like"/>
</dbReference>
<dbReference type="STRING" id="134605.HMPREF3206_00187"/>
<gene>
    <name evidence="9" type="ORF">HMPREF3206_00187</name>
</gene>
<keyword evidence="3" id="KW-1003">Cell membrane</keyword>